<evidence type="ECO:0000256" key="1">
    <source>
        <dbReference type="ARBA" id="ARBA00008361"/>
    </source>
</evidence>
<sequence length="223" mass="25446">MTTFPWLILGYKISRANKLINSSKTIIRNISKSMNQCGLFKDSEHSKLYSKYRPTYPTELYDNIITYCKETRSELKYALDVGCGSGQSSIPLKAHFEKVIGIDVSQTQIDQAIALKNEGITYKVGSGEDLSFLGNASVDLVTVAQALHWIDTGKFYPEVSRILTPGGALVVYGYGTCSIDIQEAQNHFWEFYRETLNGYWDPRRQHIDNMMSDFELPFPEWKR</sequence>
<keyword evidence="2" id="KW-0489">Methyltransferase</keyword>
<evidence type="ECO:0000259" key="4">
    <source>
        <dbReference type="Pfam" id="PF08241"/>
    </source>
</evidence>
<evidence type="ECO:0000313" key="6">
    <source>
        <dbReference type="Proteomes" id="UP001217089"/>
    </source>
</evidence>
<reference evidence="5 6" key="1">
    <citation type="submission" date="2022-12" db="EMBL/GenBank/DDBJ databases">
        <title>Chromosome-level genome of Tegillarca granosa.</title>
        <authorList>
            <person name="Kim J."/>
        </authorList>
    </citation>
    <scope>NUCLEOTIDE SEQUENCE [LARGE SCALE GENOMIC DNA]</scope>
    <source>
        <strain evidence="5">Teg-2019</strain>
        <tissue evidence="5">Adductor muscle</tissue>
    </source>
</reference>
<gene>
    <name evidence="5" type="ORF">KUTeg_009878</name>
</gene>
<keyword evidence="6" id="KW-1185">Reference proteome</keyword>
<comment type="caution">
    <text evidence="5">The sequence shown here is derived from an EMBL/GenBank/DDBJ whole genome shotgun (WGS) entry which is preliminary data.</text>
</comment>
<dbReference type="Proteomes" id="UP001217089">
    <property type="component" value="Unassembled WGS sequence"/>
</dbReference>
<dbReference type="InterPro" id="IPR029063">
    <property type="entry name" value="SAM-dependent_MTases_sf"/>
</dbReference>
<keyword evidence="3" id="KW-0808">Transferase</keyword>
<protein>
    <recommendedName>
        <fullName evidence="4">Methyltransferase type 11 domain-containing protein</fullName>
    </recommendedName>
</protein>
<dbReference type="PANTHER" id="PTHR44942">
    <property type="entry name" value="METHYLTRANSF_11 DOMAIN-CONTAINING PROTEIN"/>
    <property type="match status" value="1"/>
</dbReference>
<dbReference type="Gene3D" id="3.40.50.150">
    <property type="entry name" value="Vaccinia Virus protein VP39"/>
    <property type="match status" value="1"/>
</dbReference>
<comment type="similarity">
    <text evidence="1">Belongs to the methyltransferase superfamily.</text>
</comment>
<dbReference type="Pfam" id="PF08241">
    <property type="entry name" value="Methyltransf_11"/>
    <property type="match status" value="1"/>
</dbReference>
<dbReference type="CDD" id="cd02440">
    <property type="entry name" value="AdoMet_MTases"/>
    <property type="match status" value="1"/>
</dbReference>
<organism evidence="5 6">
    <name type="scientific">Tegillarca granosa</name>
    <name type="common">Malaysian cockle</name>
    <name type="synonym">Anadara granosa</name>
    <dbReference type="NCBI Taxonomy" id="220873"/>
    <lineage>
        <taxon>Eukaryota</taxon>
        <taxon>Metazoa</taxon>
        <taxon>Spiralia</taxon>
        <taxon>Lophotrochozoa</taxon>
        <taxon>Mollusca</taxon>
        <taxon>Bivalvia</taxon>
        <taxon>Autobranchia</taxon>
        <taxon>Pteriomorphia</taxon>
        <taxon>Arcoida</taxon>
        <taxon>Arcoidea</taxon>
        <taxon>Arcidae</taxon>
        <taxon>Tegillarca</taxon>
    </lineage>
</organism>
<evidence type="ECO:0000313" key="5">
    <source>
        <dbReference type="EMBL" id="KAJ8312505.1"/>
    </source>
</evidence>
<dbReference type="InterPro" id="IPR051052">
    <property type="entry name" value="Diverse_substrate_MTase"/>
</dbReference>
<dbReference type="EMBL" id="JARBDR010000440">
    <property type="protein sequence ID" value="KAJ8312505.1"/>
    <property type="molecule type" value="Genomic_DNA"/>
</dbReference>
<proteinExistence type="inferred from homology"/>
<dbReference type="InterPro" id="IPR013216">
    <property type="entry name" value="Methyltransf_11"/>
</dbReference>
<accession>A0ABQ9F890</accession>
<dbReference type="SUPFAM" id="SSF53335">
    <property type="entry name" value="S-adenosyl-L-methionine-dependent methyltransferases"/>
    <property type="match status" value="1"/>
</dbReference>
<evidence type="ECO:0000256" key="3">
    <source>
        <dbReference type="ARBA" id="ARBA00022679"/>
    </source>
</evidence>
<feature type="domain" description="Methyltransferase type 11" evidence="4">
    <location>
        <begin position="79"/>
        <end position="171"/>
    </location>
</feature>
<name>A0ABQ9F890_TEGGR</name>
<dbReference type="PANTHER" id="PTHR44942:SF4">
    <property type="entry name" value="METHYLTRANSFERASE TYPE 11 DOMAIN-CONTAINING PROTEIN"/>
    <property type="match status" value="1"/>
</dbReference>
<evidence type="ECO:0000256" key="2">
    <source>
        <dbReference type="ARBA" id="ARBA00022603"/>
    </source>
</evidence>